<comment type="caution">
    <text evidence="3">The sequence shown here is derived from an EMBL/GenBank/DDBJ whole genome shotgun (WGS) entry which is preliminary data.</text>
</comment>
<gene>
    <name evidence="3" type="ORF">QV13_09955</name>
</gene>
<dbReference type="GO" id="GO:0016491">
    <property type="term" value="F:oxidoreductase activity"/>
    <property type="evidence" value="ECO:0007669"/>
    <property type="project" value="UniProtKB-KW"/>
</dbReference>
<feature type="domain" description="FAD dependent oxidoreductase" evidence="2">
    <location>
        <begin position="8"/>
        <end position="353"/>
    </location>
</feature>
<accession>A0A1C2DYT0</accession>
<protein>
    <recommendedName>
        <fullName evidence="2">FAD dependent oxidoreductase domain-containing protein</fullName>
    </recommendedName>
</protein>
<evidence type="ECO:0000259" key="2">
    <source>
        <dbReference type="Pfam" id="PF01266"/>
    </source>
</evidence>
<evidence type="ECO:0000313" key="3">
    <source>
        <dbReference type="EMBL" id="OCX19917.1"/>
    </source>
</evidence>
<dbReference type="GO" id="GO:0005737">
    <property type="term" value="C:cytoplasm"/>
    <property type="evidence" value="ECO:0007669"/>
    <property type="project" value="TreeGrafter"/>
</dbReference>
<dbReference type="Proteomes" id="UP000094412">
    <property type="component" value="Unassembled WGS sequence"/>
</dbReference>
<proteinExistence type="predicted"/>
<dbReference type="InterPro" id="IPR006076">
    <property type="entry name" value="FAD-dep_OxRdtase"/>
</dbReference>
<evidence type="ECO:0000256" key="1">
    <source>
        <dbReference type="ARBA" id="ARBA00023002"/>
    </source>
</evidence>
<dbReference type="PANTHER" id="PTHR13847:SF287">
    <property type="entry name" value="FAD-DEPENDENT OXIDOREDUCTASE DOMAIN-CONTAINING PROTEIN 1"/>
    <property type="match status" value="1"/>
</dbReference>
<dbReference type="STRING" id="1566387.QV13_09955"/>
<evidence type="ECO:0000313" key="4">
    <source>
        <dbReference type="Proteomes" id="UP000094412"/>
    </source>
</evidence>
<dbReference type="SUPFAM" id="SSF51905">
    <property type="entry name" value="FAD/NAD(P)-binding domain"/>
    <property type="match status" value="1"/>
</dbReference>
<dbReference type="Gene3D" id="3.30.9.10">
    <property type="entry name" value="D-Amino Acid Oxidase, subunit A, domain 2"/>
    <property type="match status" value="1"/>
</dbReference>
<dbReference type="RefSeq" id="WP_024923608.1">
    <property type="nucleotide sequence ID" value="NZ_MDEO01000030.1"/>
</dbReference>
<keyword evidence="1" id="KW-0560">Oxidoreductase</keyword>
<sequence>MTRVSETDVIIVGGGIAGVCSAYYLARRGARVMLFERGTVGSQASGVNFGGLRTNGRAEPELPLSLRARSQWQKIETLVGESCETEITGHIEICDRAEHMAAVEQWATMADGHGVGTQLMTGAEVARRFPWIGTKVLGGCFVASDGAANPRLVTPVFAIATRKLGVDIREHDAVRTAHHDGACFQIESESGTRVRAPTLINAAGAWGARLAAQFSEVFPLDVMAPQMVVSEPFPRMITSTVDYPVNGRFFYARQIGRGNLLFGRGPGGADLDTGRAKYVPQNLFDASRIAVDVLPFLRGRNFIRTWAGVEGKSPDSLPFLGRSRIVGGLIHAFGFSGHGFQLGPGIGEVVAELVLDGRTSTQIEGFDPYRFDKGPDAVGKTPLVQTA</sequence>
<organism evidence="3 4">
    <name type="scientific">Mesorhizobium hungaricum</name>
    <dbReference type="NCBI Taxonomy" id="1566387"/>
    <lineage>
        <taxon>Bacteria</taxon>
        <taxon>Pseudomonadati</taxon>
        <taxon>Pseudomonadota</taxon>
        <taxon>Alphaproteobacteria</taxon>
        <taxon>Hyphomicrobiales</taxon>
        <taxon>Phyllobacteriaceae</taxon>
        <taxon>Mesorhizobium</taxon>
    </lineage>
</organism>
<keyword evidence="4" id="KW-1185">Reference proteome</keyword>
<dbReference type="InterPro" id="IPR036188">
    <property type="entry name" value="FAD/NAD-bd_sf"/>
</dbReference>
<reference evidence="3 4" key="1">
    <citation type="submission" date="2016-08" db="EMBL/GenBank/DDBJ databases">
        <title>Whole genome sequence of Mesorhizobium sp. strain UASWS1009 isolated from industrial sewage.</title>
        <authorList>
            <person name="Crovadore J."/>
            <person name="Calmin G."/>
            <person name="Chablais R."/>
            <person name="Cochard B."/>
            <person name="Lefort F."/>
        </authorList>
    </citation>
    <scope>NUCLEOTIDE SEQUENCE [LARGE SCALE GENOMIC DNA]</scope>
    <source>
        <strain evidence="3 4">UASWS1009</strain>
    </source>
</reference>
<dbReference type="PANTHER" id="PTHR13847">
    <property type="entry name" value="SARCOSINE DEHYDROGENASE-RELATED"/>
    <property type="match status" value="1"/>
</dbReference>
<dbReference type="EMBL" id="MDEO01000030">
    <property type="protein sequence ID" value="OCX19917.1"/>
    <property type="molecule type" value="Genomic_DNA"/>
</dbReference>
<dbReference type="Gene3D" id="3.50.50.60">
    <property type="entry name" value="FAD/NAD(P)-binding domain"/>
    <property type="match status" value="1"/>
</dbReference>
<dbReference type="Pfam" id="PF01266">
    <property type="entry name" value="DAO"/>
    <property type="match status" value="1"/>
</dbReference>
<dbReference type="AlphaFoldDB" id="A0A1C2DYT0"/>
<name>A0A1C2DYT0_9HYPH</name>